<evidence type="ECO:0000256" key="1">
    <source>
        <dbReference type="ARBA" id="ARBA00022722"/>
    </source>
</evidence>
<gene>
    <name evidence="5" type="ORF">FVE85_8579</name>
</gene>
<keyword evidence="3" id="KW-0378">Hydrolase</keyword>
<dbReference type="EMBL" id="VRMN01000007">
    <property type="protein sequence ID" value="KAA8493134.1"/>
    <property type="molecule type" value="Genomic_DNA"/>
</dbReference>
<name>A0A5J4YR00_PORPP</name>
<reference evidence="6" key="1">
    <citation type="journal article" date="2019" name="Nat. Commun.">
        <title>Expansion of phycobilisome linker gene families in mesophilic red algae.</title>
        <authorList>
            <person name="Lee J."/>
            <person name="Kim D."/>
            <person name="Bhattacharya D."/>
            <person name="Yoon H.S."/>
        </authorList>
    </citation>
    <scope>NUCLEOTIDE SEQUENCE [LARGE SCALE GENOMIC DNA]</scope>
    <source>
        <strain evidence="6">CCMP 1328</strain>
    </source>
</reference>
<protein>
    <submittedName>
        <fullName evidence="5">Putative endonuclease LCL3</fullName>
    </submittedName>
</protein>
<dbReference type="GO" id="GO:0004519">
    <property type="term" value="F:endonuclease activity"/>
    <property type="evidence" value="ECO:0007669"/>
    <property type="project" value="UniProtKB-KW"/>
</dbReference>
<dbReference type="GO" id="GO:0016787">
    <property type="term" value="F:hydrolase activity"/>
    <property type="evidence" value="ECO:0007669"/>
    <property type="project" value="UniProtKB-KW"/>
</dbReference>
<dbReference type="SUPFAM" id="SSF50199">
    <property type="entry name" value="Staphylococcal nuclease"/>
    <property type="match status" value="1"/>
</dbReference>
<dbReference type="AlphaFoldDB" id="A0A5J4YR00"/>
<comment type="caution">
    <text evidence="5">The sequence shown here is derived from an EMBL/GenBank/DDBJ whole genome shotgun (WGS) entry which is preliminary data.</text>
</comment>
<dbReference type="InterPro" id="IPR016071">
    <property type="entry name" value="Staphylococal_nuclease_OB-fold"/>
</dbReference>
<feature type="domain" description="TNase-like" evidence="4">
    <location>
        <begin position="82"/>
        <end position="257"/>
    </location>
</feature>
<dbReference type="Gene3D" id="2.40.50.90">
    <property type="match status" value="1"/>
</dbReference>
<evidence type="ECO:0000259" key="4">
    <source>
        <dbReference type="PROSITE" id="PS50830"/>
    </source>
</evidence>
<proteinExistence type="predicted"/>
<evidence type="ECO:0000256" key="3">
    <source>
        <dbReference type="ARBA" id="ARBA00022801"/>
    </source>
</evidence>
<dbReference type="Pfam" id="PF00565">
    <property type="entry name" value="SNase"/>
    <property type="match status" value="1"/>
</dbReference>
<accession>A0A5J4YR00</accession>
<dbReference type="PANTHER" id="PTHR12302:SF3">
    <property type="entry name" value="SERINE_THREONINE-PROTEIN KINASE 31"/>
    <property type="match status" value="1"/>
</dbReference>
<dbReference type="SMART" id="SM00318">
    <property type="entry name" value="SNc"/>
    <property type="match status" value="1"/>
</dbReference>
<dbReference type="InterPro" id="IPR035437">
    <property type="entry name" value="SNase_OB-fold_sf"/>
</dbReference>
<keyword evidence="1" id="KW-0540">Nuclease</keyword>
<keyword evidence="6" id="KW-1185">Reference proteome</keyword>
<dbReference type="PROSITE" id="PS50830">
    <property type="entry name" value="TNASE_3"/>
    <property type="match status" value="1"/>
</dbReference>
<evidence type="ECO:0000256" key="2">
    <source>
        <dbReference type="ARBA" id="ARBA00022759"/>
    </source>
</evidence>
<dbReference type="OrthoDB" id="430293at2759"/>
<keyword evidence="2 5" id="KW-0255">Endonuclease</keyword>
<dbReference type="PANTHER" id="PTHR12302">
    <property type="entry name" value="EBNA2 BINDING PROTEIN P100"/>
    <property type="match status" value="1"/>
</dbReference>
<evidence type="ECO:0000313" key="5">
    <source>
        <dbReference type="EMBL" id="KAA8493134.1"/>
    </source>
</evidence>
<organism evidence="5 6">
    <name type="scientific">Porphyridium purpureum</name>
    <name type="common">Red alga</name>
    <name type="synonym">Porphyridium cruentum</name>
    <dbReference type="NCBI Taxonomy" id="35688"/>
    <lineage>
        <taxon>Eukaryota</taxon>
        <taxon>Rhodophyta</taxon>
        <taxon>Bangiophyceae</taxon>
        <taxon>Porphyridiales</taxon>
        <taxon>Porphyridiaceae</taxon>
        <taxon>Porphyridium</taxon>
    </lineage>
</organism>
<dbReference type="OMA" id="IYHTPGG"/>
<sequence length="275" mass="31824">MAVCCSASFVASGSKMRSVAFSPQTQRSTRCTAFAAPFYVSQKALMALMFSGIALIPILRKWLHVYENIEFLTPYMEKSRKCRLRGFVTSVGDSDNFRFRHEPFLRRWRRYVSTLGFLFAFDRKAAIKWRIGSKGVDAMSKNTIHVRLCGVDAPEGMHFGKSGQEGFKEAFKWMKETMDGKNVTIHLLRRDQYSRMVCQVLFRPHWFSPQHDLSLDLLEAGWGVVYKGNEAEYNGNLEMYEDAVNRAQEAKRGIWKNGTDIEGPQEYKRRIRKEK</sequence>
<dbReference type="Proteomes" id="UP000324585">
    <property type="component" value="Unassembled WGS sequence"/>
</dbReference>
<dbReference type="GO" id="GO:0005739">
    <property type="term" value="C:mitochondrion"/>
    <property type="evidence" value="ECO:0007669"/>
    <property type="project" value="TreeGrafter"/>
</dbReference>
<evidence type="ECO:0000313" key="6">
    <source>
        <dbReference type="Proteomes" id="UP000324585"/>
    </source>
</evidence>